<dbReference type="KEGG" id="ppn:Palpr_2023"/>
<dbReference type="Pfam" id="PF14125">
    <property type="entry name" value="DUF4292"/>
    <property type="match status" value="1"/>
</dbReference>
<accession>E4T616</accession>
<dbReference type="EMBL" id="CP002345">
    <property type="protein sequence ID" value="ADQ80160.1"/>
    <property type="molecule type" value="Genomic_DNA"/>
</dbReference>
<name>E4T616_PALPW</name>
<gene>
    <name evidence="1" type="ordered locus">Palpr_2023</name>
</gene>
<keyword evidence="2" id="KW-1185">Reference proteome</keyword>
<reference evidence="1 2" key="2">
    <citation type="journal article" date="2011" name="Stand. Genomic Sci.">
        <title>Complete genome sequence of Paludibacter propionicigenes type strain (WB4).</title>
        <authorList>
            <person name="Gronow S."/>
            <person name="Munk C."/>
            <person name="Lapidus A."/>
            <person name="Nolan M."/>
            <person name="Lucas S."/>
            <person name="Hammon N."/>
            <person name="Deshpande S."/>
            <person name="Cheng J.F."/>
            <person name="Tapia R."/>
            <person name="Han C."/>
            <person name="Goodwin L."/>
            <person name="Pitluck S."/>
            <person name="Liolios K."/>
            <person name="Ivanova N."/>
            <person name="Mavromatis K."/>
            <person name="Mikhailova N."/>
            <person name="Pati A."/>
            <person name="Chen A."/>
            <person name="Palaniappan K."/>
            <person name="Land M."/>
            <person name="Hauser L."/>
            <person name="Chang Y.J."/>
            <person name="Jeffries C.D."/>
            <person name="Brambilla E."/>
            <person name="Rohde M."/>
            <person name="Goker M."/>
            <person name="Detter J.C."/>
            <person name="Woyke T."/>
            <person name="Bristow J."/>
            <person name="Eisen J.A."/>
            <person name="Markowitz V."/>
            <person name="Hugenholtz P."/>
            <person name="Kyrpides N.C."/>
            <person name="Klenk H.P."/>
        </authorList>
    </citation>
    <scope>NUCLEOTIDE SEQUENCE [LARGE SCALE GENOMIC DNA]</scope>
    <source>
        <strain evidence="2">DSM 17365 / JCM 13257 / WB4</strain>
    </source>
</reference>
<dbReference type="eggNOG" id="ENOG5032R9M">
    <property type="taxonomic scope" value="Bacteria"/>
</dbReference>
<organism evidence="1 2">
    <name type="scientific">Paludibacter propionicigenes (strain DSM 17365 / JCM 13257 / WB4)</name>
    <dbReference type="NCBI Taxonomy" id="694427"/>
    <lineage>
        <taxon>Bacteria</taxon>
        <taxon>Pseudomonadati</taxon>
        <taxon>Bacteroidota</taxon>
        <taxon>Bacteroidia</taxon>
        <taxon>Bacteroidales</taxon>
        <taxon>Paludibacteraceae</taxon>
        <taxon>Paludibacter</taxon>
    </lineage>
</organism>
<reference key="1">
    <citation type="submission" date="2010-11" db="EMBL/GenBank/DDBJ databases">
        <title>The complete genome of Paludibacter propionicigenes DSM 17365.</title>
        <authorList>
            <consortium name="US DOE Joint Genome Institute (JGI-PGF)"/>
            <person name="Lucas S."/>
            <person name="Copeland A."/>
            <person name="Lapidus A."/>
            <person name="Bruce D."/>
            <person name="Goodwin L."/>
            <person name="Pitluck S."/>
            <person name="Kyrpides N."/>
            <person name="Mavromatis K."/>
            <person name="Ivanova N."/>
            <person name="Munk A.C."/>
            <person name="Brettin T."/>
            <person name="Detter J.C."/>
            <person name="Han C."/>
            <person name="Tapia R."/>
            <person name="Land M."/>
            <person name="Hauser L."/>
            <person name="Markowitz V."/>
            <person name="Cheng J.-F."/>
            <person name="Hugenholtz P."/>
            <person name="Woyke T."/>
            <person name="Wu D."/>
            <person name="Gronow S."/>
            <person name="Wellnitz S."/>
            <person name="Brambilla E."/>
            <person name="Klenk H.-P."/>
            <person name="Eisen J.A."/>
        </authorList>
    </citation>
    <scope>NUCLEOTIDE SEQUENCE</scope>
    <source>
        <strain>WB4</strain>
    </source>
</reference>
<evidence type="ECO:0008006" key="3">
    <source>
        <dbReference type="Google" id="ProtNLM"/>
    </source>
</evidence>
<dbReference type="AlphaFoldDB" id="E4T616"/>
<dbReference type="STRING" id="694427.Palpr_2023"/>
<protein>
    <recommendedName>
        <fullName evidence="3">DUF4292 domain-containing protein</fullName>
    </recommendedName>
</protein>
<dbReference type="HOGENOM" id="CLU_079899_1_1_10"/>
<evidence type="ECO:0000313" key="2">
    <source>
        <dbReference type="Proteomes" id="UP000008718"/>
    </source>
</evidence>
<evidence type="ECO:0000313" key="1">
    <source>
        <dbReference type="EMBL" id="ADQ80160.1"/>
    </source>
</evidence>
<dbReference type="Proteomes" id="UP000008718">
    <property type="component" value="Chromosome"/>
</dbReference>
<proteinExistence type="predicted"/>
<sequence length="266" mass="29970">MLVLCVLMFSACKTTRTVSKSSTVPGTPVITNAVVGVIDQVNKNQPRFQTANISKMTFAFEMGERKVNVSASCKIKKDTAIYISVQPLLGIEMFKAELTTDSMRVFDKMNHRYYVVDYGYFYSRFGVNVNFYSLQSLLTAQLFCIGKQGVIADSCKLVPAGDGKNTIEYENSNMMQSSLLSPLYVIQQVLLKAKNSNYQLETNYADYTLVNGISFPQTIKLLATNDRNRVACEFSILRVEFNKEIKLSPTNPDRFTRGDIDQLLKK</sequence>
<dbReference type="InterPro" id="IPR025634">
    <property type="entry name" value="DUF4292"/>
</dbReference>